<protein>
    <submittedName>
        <fullName evidence="3">Uncharacterized protein</fullName>
    </submittedName>
</protein>
<proteinExistence type="predicted"/>
<name>A0A4Y2L4X9_ARAVE</name>
<feature type="non-terminal residue" evidence="3">
    <location>
        <position position="62"/>
    </location>
</feature>
<reference evidence="3 5" key="1">
    <citation type="journal article" date="2019" name="Sci. Rep.">
        <title>Orb-weaving spider Araneus ventricosus genome elucidates the spidroin gene catalogue.</title>
        <authorList>
            <person name="Kono N."/>
            <person name="Nakamura H."/>
            <person name="Ohtoshi R."/>
            <person name="Moran D.A.P."/>
            <person name="Shinohara A."/>
            <person name="Yoshida Y."/>
            <person name="Fujiwara M."/>
            <person name="Mori M."/>
            <person name="Tomita M."/>
            <person name="Arakawa K."/>
        </authorList>
    </citation>
    <scope>NUCLEOTIDE SEQUENCE [LARGE SCALE GENOMIC DNA]</scope>
</reference>
<evidence type="ECO:0000313" key="2">
    <source>
        <dbReference type="EMBL" id="GBN09558.1"/>
    </source>
</evidence>
<comment type="caution">
    <text evidence="3">The sequence shown here is derived from an EMBL/GenBank/DDBJ whole genome shotgun (WGS) entry which is preliminary data.</text>
</comment>
<dbReference type="EMBL" id="BGPR01197809">
    <property type="protein sequence ID" value="GBN09594.1"/>
    <property type="molecule type" value="Genomic_DNA"/>
</dbReference>
<feature type="region of interest" description="Disordered" evidence="1">
    <location>
        <begin position="1"/>
        <end position="27"/>
    </location>
</feature>
<feature type="compositionally biased region" description="Basic residues" evidence="1">
    <location>
        <begin position="10"/>
        <end position="19"/>
    </location>
</feature>
<organism evidence="3 5">
    <name type="scientific">Araneus ventricosus</name>
    <name type="common">Orbweaver spider</name>
    <name type="synonym">Epeira ventricosa</name>
    <dbReference type="NCBI Taxonomy" id="182803"/>
    <lineage>
        <taxon>Eukaryota</taxon>
        <taxon>Metazoa</taxon>
        <taxon>Ecdysozoa</taxon>
        <taxon>Arthropoda</taxon>
        <taxon>Chelicerata</taxon>
        <taxon>Arachnida</taxon>
        <taxon>Araneae</taxon>
        <taxon>Araneomorphae</taxon>
        <taxon>Entelegynae</taxon>
        <taxon>Araneoidea</taxon>
        <taxon>Araneidae</taxon>
        <taxon>Araneus</taxon>
    </lineage>
</organism>
<dbReference type="AlphaFoldDB" id="A0A4Y2L4X9"/>
<evidence type="ECO:0000313" key="3">
    <source>
        <dbReference type="EMBL" id="GBN09594.1"/>
    </source>
</evidence>
<dbReference type="EMBL" id="BGPR01197854">
    <property type="protein sequence ID" value="GBN09706.1"/>
    <property type="molecule type" value="Genomic_DNA"/>
</dbReference>
<evidence type="ECO:0000313" key="5">
    <source>
        <dbReference type="Proteomes" id="UP000499080"/>
    </source>
</evidence>
<gene>
    <name evidence="3" type="ORF">AVEN_14909_1</name>
    <name evidence="4" type="ORF">AVEN_213317_1</name>
    <name evidence="2" type="ORF">AVEN_231548_1</name>
</gene>
<keyword evidence="5" id="KW-1185">Reference proteome</keyword>
<dbReference type="EMBL" id="BGPR01197797">
    <property type="protein sequence ID" value="GBN09558.1"/>
    <property type="molecule type" value="Genomic_DNA"/>
</dbReference>
<evidence type="ECO:0000313" key="4">
    <source>
        <dbReference type="EMBL" id="GBN09706.1"/>
    </source>
</evidence>
<sequence>MYSGGLVVRSRPRGRRVRGSKPDSTEELPCKGVLVHAKSVGAKCPSVGEVRKFGEGVPSQVS</sequence>
<dbReference type="Proteomes" id="UP000499080">
    <property type="component" value="Unassembled WGS sequence"/>
</dbReference>
<evidence type="ECO:0000256" key="1">
    <source>
        <dbReference type="SAM" id="MobiDB-lite"/>
    </source>
</evidence>
<accession>A0A4Y2L4X9</accession>